<evidence type="ECO:0000313" key="2">
    <source>
        <dbReference type="Proteomes" id="UP001292094"/>
    </source>
</evidence>
<dbReference type="AlphaFoldDB" id="A0AAE1TN60"/>
<name>A0AAE1TN60_9EUCA</name>
<organism evidence="1 2">
    <name type="scientific">Petrolisthes manimaculis</name>
    <dbReference type="NCBI Taxonomy" id="1843537"/>
    <lineage>
        <taxon>Eukaryota</taxon>
        <taxon>Metazoa</taxon>
        <taxon>Ecdysozoa</taxon>
        <taxon>Arthropoda</taxon>
        <taxon>Crustacea</taxon>
        <taxon>Multicrustacea</taxon>
        <taxon>Malacostraca</taxon>
        <taxon>Eumalacostraca</taxon>
        <taxon>Eucarida</taxon>
        <taxon>Decapoda</taxon>
        <taxon>Pleocyemata</taxon>
        <taxon>Anomura</taxon>
        <taxon>Galatheoidea</taxon>
        <taxon>Porcellanidae</taxon>
        <taxon>Petrolisthes</taxon>
    </lineage>
</organism>
<reference evidence="1" key="1">
    <citation type="submission" date="2023-11" db="EMBL/GenBank/DDBJ databases">
        <title>Genome assemblies of two species of porcelain crab, Petrolisthes cinctipes and Petrolisthes manimaculis (Anomura: Porcellanidae).</title>
        <authorList>
            <person name="Angst P."/>
        </authorList>
    </citation>
    <scope>NUCLEOTIDE SEQUENCE</scope>
    <source>
        <strain evidence="1">PB745_02</strain>
        <tissue evidence="1">Gill</tissue>
    </source>
</reference>
<dbReference type="Proteomes" id="UP001292094">
    <property type="component" value="Unassembled WGS sequence"/>
</dbReference>
<gene>
    <name evidence="1" type="ORF">Pmani_035695</name>
</gene>
<sequence>MVEGQRGSVMVVEFKYLHSPAHNSGSRDVIDGQTRLTRPLTDTAKLDLVESWTSCRIYMSRDPAAGLMDWGVTWGGVGVGLG</sequence>
<dbReference type="EMBL" id="JAWZYT010005137">
    <property type="protein sequence ID" value="KAK4291482.1"/>
    <property type="molecule type" value="Genomic_DNA"/>
</dbReference>
<proteinExistence type="predicted"/>
<accession>A0AAE1TN60</accession>
<protein>
    <submittedName>
        <fullName evidence="1">Uncharacterized protein</fullName>
    </submittedName>
</protein>
<comment type="caution">
    <text evidence="1">The sequence shown here is derived from an EMBL/GenBank/DDBJ whole genome shotgun (WGS) entry which is preliminary data.</text>
</comment>
<keyword evidence="2" id="KW-1185">Reference proteome</keyword>
<evidence type="ECO:0000313" key="1">
    <source>
        <dbReference type="EMBL" id="KAK4291482.1"/>
    </source>
</evidence>